<dbReference type="RefSeq" id="WP_132466255.1">
    <property type="nucleotide sequence ID" value="NZ_SLXP01000022.1"/>
</dbReference>
<keyword evidence="2" id="KW-1185">Reference proteome</keyword>
<dbReference type="OrthoDB" id="581589at2"/>
<evidence type="ECO:0000313" key="2">
    <source>
        <dbReference type="Proteomes" id="UP000294835"/>
    </source>
</evidence>
<reference evidence="1 2" key="1">
    <citation type="submission" date="2019-03" db="EMBL/GenBank/DDBJ databases">
        <title>Genomic Encyclopedia of Type Strains, Phase IV (KMG-IV): sequencing the most valuable type-strain genomes for metagenomic binning, comparative biology and taxonomic classification.</title>
        <authorList>
            <person name="Goeker M."/>
        </authorList>
    </citation>
    <scope>NUCLEOTIDE SEQUENCE [LARGE SCALE GENOMIC DNA]</scope>
    <source>
        <strain evidence="1 2">DSM 18063</strain>
    </source>
</reference>
<organism evidence="1 2">
    <name type="scientific">Rhodovulum marinum</name>
    <dbReference type="NCBI Taxonomy" id="320662"/>
    <lineage>
        <taxon>Bacteria</taxon>
        <taxon>Pseudomonadati</taxon>
        <taxon>Pseudomonadota</taxon>
        <taxon>Alphaproteobacteria</taxon>
        <taxon>Rhodobacterales</taxon>
        <taxon>Paracoccaceae</taxon>
        <taxon>Rhodovulum</taxon>
    </lineage>
</organism>
<sequence>MTQEHLKPIKHPQGDLFVCDITDVILKDDLASMEHPFYSLSKKPDREPRRYEYGDKWIEFRPSIKGLPTIYDKDLIIYAISQLIAGMKEGRPLSKRVQIDPYAFLVFTQRGVGGRDYDALCDSLDRIDGTRFRTNILFEGTRTDEWMGIIDGAKLETDERTGKIRSLELKLSDMVVETVERMQVLTLHRDYFRLSRPIERRIYEIARKAVGHDRSWSFLMPTLHQKSGSKGSLREFRRQMKPIIESDFLPDYRIEYDEESDKVTFINRQFDASEEKAPSPALPAASLRLRPDTFEAARRHAPGWDIYLLENEWRSWLRSSEIEPKHPDRHFLKFCQSWFEKRGRP</sequence>
<gene>
    <name evidence="1" type="ORF">EV662_12210</name>
</gene>
<proteinExistence type="predicted"/>
<dbReference type="Pfam" id="PF10134">
    <property type="entry name" value="RPA"/>
    <property type="match status" value="1"/>
</dbReference>
<dbReference type="EMBL" id="SLXP01000022">
    <property type="protein sequence ID" value="TCP38066.1"/>
    <property type="molecule type" value="Genomic_DNA"/>
</dbReference>
<dbReference type="InterPro" id="IPR018777">
    <property type="entry name" value="Replication_initiator_prot_A"/>
</dbReference>
<dbReference type="AlphaFoldDB" id="A0A4V6NQX5"/>
<protein>
    <submittedName>
        <fullName evidence="1">Replication initiator protein A</fullName>
    </submittedName>
</protein>
<accession>A0A4V6NQX5</accession>
<dbReference type="Proteomes" id="UP000294835">
    <property type="component" value="Unassembled WGS sequence"/>
</dbReference>
<name>A0A4V6NQX5_9RHOB</name>
<evidence type="ECO:0000313" key="1">
    <source>
        <dbReference type="EMBL" id="TCP38066.1"/>
    </source>
</evidence>
<comment type="caution">
    <text evidence="1">The sequence shown here is derived from an EMBL/GenBank/DDBJ whole genome shotgun (WGS) entry which is preliminary data.</text>
</comment>